<name>A0A645ID48_9ZZZZ</name>
<evidence type="ECO:0000313" key="1">
    <source>
        <dbReference type="EMBL" id="MPN46214.1"/>
    </source>
</evidence>
<organism evidence="1">
    <name type="scientific">bioreactor metagenome</name>
    <dbReference type="NCBI Taxonomy" id="1076179"/>
    <lineage>
        <taxon>unclassified sequences</taxon>
        <taxon>metagenomes</taxon>
        <taxon>ecological metagenomes</taxon>
    </lineage>
</organism>
<dbReference type="EMBL" id="VSSQ01106696">
    <property type="protein sequence ID" value="MPN46214.1"/>
    <property type="molecule type" value="Genomic_DNA"/>
</dbReference>
<proteinExistence type="predicted"/>
<reference evidence="1" key="1">
    <citation type="submission" date="2019-08" db="EMBL/GenBank/DDBJ databases">
        <authorList>
            <person name="Kucharzyk K."/>
            <person name="Murdoch R.W."/>
            <person name="Higgins S."/>
            <person name="Loffler F."/>
        </authorList>
    </citation>
    <scope>NUCLEOTIDE SEQUENCE</scope>
</reference>
<protein>
    <submittedName>
        <fullName evidence="1">Uncharacterized protein</fullName>
    </submittedName>
</protein>
<accession>A0A645ID48</accession>
<gene>
    <name evidence="1" type="ORF">SDC9_193797</name>
</gene>
<comment type="caution">
    <text evidence="1">The sequence shown here is derived from an EMBL/GenBank/DDBJ whole genome shotgun (WGS) entry which is preliminary data.</text>
</comment>
<dbReference type="AlphaFoldDB" id="A0A645ID48"/>
<sequence length="58" mass="6559">MNTALTAEEKCRLRKWIADGNDPADNPWLMSGVDGRPLDFITAWRDMLSLEAEHMVGL</sequence>